<keyword evidence="6" id="KW-0687">Ribonucleoprotein</keyword>
<dbReference type="Gene3D" id="3.30.420.100">
    <property type="match status" value="1"/>
</dbReference>
<comment type="similarity">
    <text evidence="2">Belongs to the universal ribosomal protein uL18 family.</text>
</comment>
<feature type="domain" description="Large ribosomal subunit protein uL18 C-terminal eukaryotes" evidence="8">
    <location>
        <begin position="29"/>
        <end position="78"/>
    </location>
</feature>
<evidence type="ECO:0000313" key="10">
    <source>
        <dbReference type="Proteomes" id="UP001153555"/>
    </source>
</evidence>
<comment type="subcellular location">
    <subcellularLocation>
        <location evidence="1">Cytoplasm</location>
    </subcellularLocation>
</comment>
<dbReference type="Pfam" id="PF14204">
    <property type="entry name" value="Ribosomal_L18_c"/>
    <property type="match status" value="1"/>
</dbReference>
<evidence type="ECO:0000256" key="2">
    <source>
        <dbReference type="ARBA" id="ARBA00007116"/>
    </source>
</evidence>
<evidence type="ECO:0000256" key="6">
    <source>
        <dbReference type="ARBA" id="ARBA00023274"/>
    </source>
</evidence>
<organism evidence="9 10">
    <name type="scientific">Striga hermonthica</name>
    <name type="common">Purple witchweed</name>
    <name type="synonym">Buchnera hermonthica</name>
    <dbReference type="NCBI Taxonomy" id="68872"/>
    <lineage>
        <taxon>Eukaryota</taxon>
        <taxon>Viridiplantae</taxon>
        <taxon>Streptophyta</taxon>
        <taxon>Embryophyta</taxon>
        <taxon>Tracheophyta</taxon>
        <taxon>Spermatophyta</taxon>
        <taxon>Magnoliopsida</taxon>
        <taxon>eudicotyledons</taxon>
        <taxon>Gunneridae</taxon>
        <taxon>Pentapetalae</taxon>
        <taxon>asterids</taxon>
        <taxon>lamiids</taxon>
        <taxon>Lamiales</taxon>
        <taxon>Orobanchaceae</taxon>
        <taxon>Buchnereae</taxon>
        <taxon>Striga</taxon>
    </lineage>
</organism>
<evidence type="ECO:0000313" key="9">
    <source>
        <dbReference type="EMBL" id="CAA0817936.1"/>
    </source>
</evidence>
<comment type="subunit">
    <text evidence="3">Component of the large ribosomal subunit (LSU).</text>
</comment>
<comment type="caution">
    <text evidence="9">The sequence shown here is derived from an EMBL/GenBank/DDBJ whole genome shotgun (WGS) entry which is preliminary data.</text>
</comment>
<dbReference type="InterPro" id="IPR025607">
    <property type="entry name" value="Ribosomal_uL18_C_euk"/>
</dbReference>
<dbReference type="PANTHER" id="PTHR23410:SF12">
    <property type="entry name" value="LARGE RIBOSOMAL SUBUNIT PROTEIN UL18"/>
    <property type="match status" value="1"/>
</dbReference>
<sequence>MNTLMEDEFGKYQSIFSQYIKNGIEADNIEAMYKKVHAAVRADPPKNKSQKRPSKEHKRFNMKKLTYEERKAKLIERLNGPNAVAKNDDEDGEDDE</sequence>
<dbReference type="GO" id="GO:0022625">
    <property type="term" value="C:cytosolic large ribosomal subunit"/>
    <property type="evidence" value="ECO:0007669"/>
    <property type="project" value="TreeGrafter"/>
</dbReference>
<reference evidence="9" key="1">
    <citation type="submission" date="2019-12" db="EMBL/GenBank/DDBJ databases">
        <authorList>
            <person name="Scholes J."/>
        </authorList>
    </citation>
    <scope>NUCLEOTIDE SEQUENCE</scope>
</reference>
<dbReference type="AlphaFoldDB" id="A0A9N7R9R3"/>
<name>A0A9N7R9R3_STRHE</name>
<dbReference type="EMBL" id="CACSLK010016728">
    <property type="protein sequence ID" value="CAA0817936.1"/>
    <property type="molecule type" value="Genomic_DNA"/>
</dbReference>
<evidence type="ECO:0000259" key="8">
    <source>
        <dbReference type="Pfam" id="PF14204"/>
    </source>
</evidence>
<keyword evidence="10" id="KW-1185">Reference proteome</keyword>
<feature type="region of interest" description="Disordered" evidence="7">
    <location>
        <begin position="76"/>
        <end position="96"/>
    </location>
</feature>
<keyword evidence="4" id="KW-0963">Cytoplasm</keyword>
<accession>A0A9N7R9R3</accession>
<dbReference type="GO" id="GO:0006412">
    <property type="term" value="P:translation"/>
    <property type="evidence" value="ECO:0007669"/>
    <property type="project" value="InterPro"/>
</dbReference>
<dbReference type="PANTHER" id="PTHR23410">
    <property type="entry name" value="RIBOSOMAL PROTEIN L5-RELATED"/>
    <property type="match status" value="1"/>
</dbReference>
<protein>
    <submittedName>
        <fullName evidence="9">60S ribosomal protein L5-2</fullName>
    </submittedName>
</protein>
<dbReference type="GO" id="GO:0008097">
    <property type="term" value="F:5S rRNA binding"/>
    <property type="evidence" value="ECO:0007669"/>
    <property type="project" value="InterPro"/>
</dbReference>
<proteinExistence type="inferred from homology"/>
<evidence type="ECO:0000256" key="1">
    <source>
        <dbReference type="ARBA" id="ARBA00004496"/>
    </source>
</evidence>
<keyword evidence="5 9" id="KW-0689">Ribosomal protein</keyword>
<evidence type="ECO:0000256" key="3">
    <source>
        <dbReference type="ARBA" id="ARBA00011113"/>
    </source>
</evidence>
<evidence type="ECO:0000256" key="5">
    <source>
        <dbReference type="ARBA" id="ARBA00022980"/>
    </source>
</evidence>
<dbReference type="OrthoDB" id="1709924at2759"/>
<dbReference type="InterPro" id="IPR005485">
    <property type="entry name" value="Rbsml_uL18_euk_arch"/>
</dbReference>
<feature type="region of interest" description="Disordered" evidence="7">
    <location>
        <begin position="40"/>
        <end position="60"/>
    </location>
</feature>
<dbReference type="Proteomes" id="UP001153555">
    <property type="component" value="Unassembled WGS sequence"/>
</dbReference>
<gene>
    <name evidence="9" type="ORF">SHERM_17315</name>
</gene>
<feature type="compositionally biased region" description="Basic residues" evidence="7">
    <location>
        <begin position="48"/>
        <end position="60"/>
    </location>
</feature>
<evidence type="ECO:0000256" key="4">
    <source>
        <dbReference type="ARBA" id="ARBA00022490"/>
    </source>
</evidence>
<evidence type="ECO:0000256" key="7">
    <source>
        <dbReference type="SAM" id="MobiDB-lite"/>
    </source>
</evidence>
<dbReference type="GO" id="GO:0003735">
    <property type="term" value="F:structural constituent of ribosome"/>
    <property type="evidence" value="ECO:0007669"/>
    <property type="project" value="InterPro"/>
</dbReference>
<dbReference type="GO" id="GO:0000027">
    <property type="term" value="P:ribosomal large subunit assembly"/>
    <property type="evidence" value="ECO:0007669"/>
    <property type="project" value="TreeGrafter"/>
</dbReference>